<sequence>MTELVLPGVFIEVRPEGLIVPGAITVGNLGVVGTAAKGPVGSPRLLGSFSDALATFGAYDPWHGGANDELTLTRALEQAYRFGATSVWAVRVADPGAVATAGVELASASGPCVRVDARWPGTWANGLTLTVSTADANALVREETVAGPPFVLAHAEVLHSAVNRIVVRPGGGGSDTVVPIVYDAAPSPTQVGVTTADGTLTFGTDPAAGDTVLATYMVDKASAVKVTVTLGVSAKEEYNVVSGDDLVADLADSALVTATSLANPTEVPSTLAATPMGGGANGAGDPTGALHAGGLDALLGVDAHIVVGAGQTDTTFGDDLALHCALASNDDNKRERIGIVGTALEDDRAAFVQNASGHALNSDRVVLVGPGFVADDRSVSPPVKVTLPGAYTAAAVAGLLSAQAPHISLTNKVLGVEALEHDLSSAELKQLVLSRVLAVEKRQGLRLVRGITTSTNTAWQQITTRRIVDYAKFGVRSAATPYIGLLNNERVRGALRATINNFLNSMVLDELLASENGYRLDVHATRDDEIRGIARVDIFLRPTFSIDFIKVTMFLE</sequence>
<accession>A0A7M4DGN2</accession>
<protein>
    <submittedName>
        <fullName evidence="3">Phage tail sheath protein</fullName>
    </submittedName>
</protein>
<dbReference type="PANTHER" id="PTHR35861:SF2">
    <property type="entry name" value="FELS-2 PROPHAGE PROTEIN"/>
    <property type="match status" value="1"/>
</dbReference>
<evidence type="ECO:0000256" key="1">
    <source>
        <dbReference type="ARBA" id="ARBA00008005"/>
    </source>
</evidence>
<evidence type="ECO:0000259" key="2">
    <source>
        <dbReference type="Pfam" id="PF17482"/>
    </source>
</evidence>
<feature type="domain" description="Tail sheath protein C-terminal" evidence="2">
    <location>
        <begin position="455"/>
        <end position="554"/>
    </location>
</feature>
<name>A0A7M4DGN2_9MICO</name>
<dbReference type="InterPro" id="IPR052042">
    <property type="entry name" value="Tail_sheath_structural"/>
</dbReference>
<evidence type="ECO:0000313" key="3">
    <source>
        <dbReference type="EMBL" id="VZO36075.1"/>
    </source>
</evidence>
<dbReference type="EMBL" id="CACRYJ010000017">
    <property type="protein sequence ID" value="VZO36075.1"/>
    <property type="molecule type" value="Genomic_DNA"/>
</dbReference>
<keyword evidence="4" id="KW-1185">Reference proteome</keyword>
<comment type="caution">
    <text evidence="3">The sequence shown here is derived from an EMBL/GenBank/DDBJ whole genome shotgun (WGS) entry which is preliminary data.</text>
</comment>
<reference evidence="3 4" key="1">
    <citation type="submission" date="2019-11" db="EMBL/GenBank/DDBJ databases">
        <authorList>
            <person name="Criscuolo A."/>
        </authorList>
    </citation>
    <scope>NUCLEOTIDE SEQUENCE [LARGE SCALE GENOMIC DNA]</scope>
    <source>
        <strain evidence="3">CIP111667</strain>
    </source>
</reference>
<dbReference type="RefSeq" id="WP_156740098.1">
    <property type="nucleotide sequence ID" value="NZ_CACRYJ010000017.1"/>
</dbReference>
<dbReference type="InterPro" id="IPR020287">
    <property type="entry name" value="Tail_sheath_C"/>
</dbReference>
<dbReference type="Proteomes" id="UP000419743">
    <property type="component" value="Unassembled WGS sequence"/>
</dbReference>
<dbReference type="Pfam" id="PF17482">
    <property type="entry name" value="Phage_sheath_1C"/>
    <property type="match status" value="1"/>
</dbReference>
<evidence type="ECO:0000313" key="4">
    <source>
        <dbReference type="Proteomes" id="UP000419743"/>
    </source>
</evidence>
<proteinExistence type="inferred from homology"/>
<dbReference type="PANTHER" id="PTHR35861">
    <property type="match status" value="1"/>
</dbReference>
<dbReference type="AlphaFoldDB" id="A0A7M4DGN2"/>
<gene>
    <name evidence="3" type="ORF">HALOF300_01279</name>
</gene>
<comment type="similarity">
    <text evidence="1">Belongs to the myoviridae tail sheath protein family.</text>
</comment>
<organism evidence="3 4">
    <name type="scientific">Occultella aeris</name>
    <dbReference type="NCBI Taxonomy" id="2761496"/>
    <lineage>
        <taxon>Bacteria</taxon>
        <taxon>Bacillati</taxon>
        <taxon>Actinomycetota</taxon>
        <taxon>Actinomycetes</taxon>
        <taxon>Micrococcales</taxon>
        <taxon>Ruaniaceae</taxon>
        <taxon>Occultella</taxon>
    </lineage>
</organism>